<feature type="region of interest" description="Disordered" evidence="1">
    <location>
        <begin position="1"/>
        <end position="51"/>
    </location>
</feature>
<evidence type="ECO:0000313" key="3">
    <source>
        <dbReference type="Proteomes" id="UP000637757"/>
    </source>
</evidence>
<sequence>MWQAIPENQLKGEQIADKDKVTNVKDKDTQDKDKAIKAKGKSSVNKQSKEDQVELTVAGGWDQYKQETKNIHSKYSDLRNKISNDKDVPFRMKKQLLKNLEKHIALSKKLVVAESLDFYGQKLDSLQKTRGEILNYQNFSPKNELAKEIVQLLTSGKLPNYFEKIRENDLNFLELRDQVTKDSKLPLGEKEALVQKISSCIIADREQGYKLEMSLFSSNSKKLLALQDEISKDEELPTENKKTLNRQIRQIVKIQYEKQIFRTTINFKNLAFKIQKDSLLLEIDKHKLS</sequence>
<organism evidence="2 3">
    <name type="scientific">Enterococcus lacertideformus</name>
    <dbReference type="NCBI Taxonomy" id="2771493"/>
    <lineage>
        <taxon>Bacteria</taxon>
        <taxon>Bacillati</taxon>
        <taxon>Bacillota</taxon>
        <taxon>Bacilli</taxon>
        <taxon>Lactobacillales</taxon>
        <taxon>Enterococcaceae</taxon>
        <taxon>Enterococcus</taxon>
    </lineage>
</organism>
<feature type="compositionally biased region" description="Basic and acidic residues" evidence="1">
    <location>
        <begin position="14"/>
        <end position="36"/>
    </location>
</feature>
<evidence type="ECO:0000256" key="1">
    <source>
        <dbReference type="SAM" id="MobiDB-lite"/>
    </source>
</evidence>
<accession>A0A931F8Z6</accession>
<evidence type="ECO:0000313" key="2">
    <source>
        <dbReference type="EMBL" id="MBF8807180.1"/>
    </source>
</evidence>
<dbReference type="EMBL" id="JADAKE010000002">
    <property type="protein sequence ID" value="MBF8807180.1"/>
    <property type="molecule type" value="Genomic_DNA"/>
</dbReference>
<proteinExistence type="predicted"/>
<comment type="caution">
    <text evidence="2">The sequence shown here is derived from an EMBL/GenBank/DDBJ whole genome shotgun (WGS) entry which is preliminary data.</text>
</comment>
<dbReference type="AlphaFoldDB" id="A0A931F8Z6"/>
<gene>
    <name evidence="2" type="ORF">IC227_00630</name>
</gene>
<keyword evidence="3" id="KW-1185">Reference proteome</keyword>
<dbReference type="Proteomes" id="UP000637757">
    <property type="component" value="Unassembled WGS sequence"/>
</dbReference>
<name>A0A931F8Z6_9ENTE</name>
<reference evidence="2" key="1">
    <citation type="submission" date="2020-09" db="EMBL/GenBank/DDBJ databases">
        <title>Genomic insights into the novelty and pathogenicity of a unique biofilm-forming Enterococcus sp. bacteria (Enterococcus lacertideformus) identified in reptiles.</title>
        <authorList>
            <person name="Agius J.E."/>
            <person name="Phalen D.N."/>
            <person name="Rose K."/>
            <person name="Eden J.-S."/>
        </authorList>
    </citation>
    <scope>NUCLEOTIDE SEQUENCE</scope>
    <source>
        <strain evidence="2">PHRS 0518</strain>
    </source>
</reference>
<protein>
    <submittedName>
        <fullName evidence="2">Uncharacterized protein</fullName>
    </submittedName>
</protein>